<comment type="pathway">
    <text evidence="1 12">Purine metabolism; IMP biosynthesis via de novo pathway; 5-amino-1-(5-phospho-D-ribosyl)imidazole from N(2)-formyl-N(1)-(5-phospho-D-ribosyl)glycinamide: step 2/2.</text>
</comment>
<feature type="domain" description="PurM-like N-terminal" evidence="13">
    <location>
        <begin position="59"/>
        <end position="163"/>
    </location>
</feature>
<evidence type="ECO:0000256" key="8">
    <source>
        <dbReference type="ARBA" id="ARBA00031908"/>
    </source>
</evidence>
<dbReference type="GO" id="GO:0006189">
    <property type="term" value="P:'de novo' IMP biosynthetic process"/>
    <property type="evidence" value="ECO:0007669"/>
    <property type="project" value="UniProtKB-UniRule"/>
</dbReference>
<dbReference type="InterPro" id="IPR010918">
    <property type="entry name" value="PurM-like_C_dom"/>
</dbReference>
<dbReference type="Gene3D" id="3.30.1330.10">
    <property type="entry name" value="PurM-like, N-terminal domain"/>
    <property type="match status" value="1"/>
</dbReference>
<evidence type="ECO:0000259" key="14">
    <source>
        <dbReference type="Pfam" id="PF02769"/>
    </source>
</evidence>
<protein>
    <recommendedName>
        <fullName evidence="4 12">Phosphoribosylformylglycinamidine cyclo-ligase</fullName>
        <ecNumber evidence="3 12">6.3.3.1</ecNumber>
    </recommendedName>
    <alternativeName>
        <fullName evidence="9 12">AIR synthase</fullName>
    </alternativeName>
    <alternativeName>
        <fullName evidence="10 12">AIRS</fullName>
    </alternativeName>
    <alternativeName>
        <fullName evidence="8 12">Phosphoribosyl-aminoimidazole synthetase</fullName>
    </alternativeName>
</protein>
<evidence type="ECO:0000256" key="12">
    <source>
        <dbReference type="HAMAP-Rule" id="MF_00741"/>
    </source>
</evidence>
<dbReference type="UniPathway" id="UPA00074">
    <property type="reaction ID" value="UER00129"/>
</dbReference>
<dbReference type="Gene3D" id="3.90.650.10">
    <property type="entry name" value="PurM-like C-terminal domain"/>
    <property type="match status" value="1"/>
</dbReference>
<comment type="catalytic activity">
    <reaction evidence="11 12">
        <text>2-formamido-N(1)-(5-O-phospho-beta-D-ribosyl)acetamidine + ATP = 5-amino-1-(5-phospho-beta-D-ribosyl)imidazole + ADP + phosphate + H(+)</text>
        <dbReference type="Rhea" id="RHEA:23032"/>
        <dbReference type="ChEBI" id="CHEBI:15378"/>
        <dbReference type="ChEBI" id="CHEBI:30616"/>
        <dbReference type="ChEBI" id="CHEBI:43474"/>
        <dbReference type="ChEBI" id="CHEBI:137981"/>
        <dbReference type="ChEBI" id="CHEBI:147287"/>
        <dbReference type="ChEBI" id="CHEBI:456216"/>
        <dbReference type="EC" id="6.3.3.1"/>
    </reaction>
</comment>
<evidence type="ECO:0000256" key="3">
    <source>
        <dbReference type="ARBA" id="ARBA00013047"/>
    </source>
</evidence>
<comment type="caution">
    <text evidence="15">The sequence shown here is derived from an EMBL/GenBank/DDBJ whole genome shotgun (WGS) entry which is preliminary data.</text>
</comment>
<dbReference type="PANTHER" id="PTHR10520:SF12">
    <property type="entry name" value="TRIFUNCTIONAL PURINE BIOSYNTHETIC PROTEIN ADENOSINE-3"/>
    <property type="match status" value="1"/>
</dbReference>
<keyword evidence="7 12" id="KW-0067">ATP-binding</keyword>
<dbReference type="Proteomes" id="UP000229675">
    <property type="component" value="Unassembled WGS sequence"/>
</dbReference>
<dbReference type="Pfam" id="PF02769">
    <property type="entry name" value="AIRS_C"/>
    <property type="match status" value="1"/>
</dbReference>
<dbReference type="GO" id="GO:0005524">
    <property type="term" value="F:ATP binding"/>
    <property type="evidence" value="ECO:0007669"/>
    <property type="project" value="UniProtKB-KW"/>
</dbReference>
<dbReference type="EMBL" id="PEZD01000024">
    <property type="protein sequence ID" value="PIS17353.1"/>
    <property type="molecule type" value="Genomic_DNA"/>
</dbReference>
<evidence type="ECO:0000313" key="16">
    <source>
        <dbReference type="Proteomes" id="UP000229675"/>
    </source>
</evidence>
<evidence type="ECO:0000256" key="7">
    <source>
        <dbReference type="ARBA" id="ARBA00022840"/>
    </source>
</evidence>
<keyword evidence="5 12" id="KW-0436">Ligase</keyword>
<dbReference type="GO" id="GO:0046084">
    <property type="term" value="P:adenine biosynthetic process"/>
    <property type="evidence" value="ECO:0007669"/>
    <property type="project" value="TreeGrafter"/>
</dbReference>
<dbReference type="Pfam" id="PF00586">
    <property type="entry name" value="AIRS"/>
    <property type="match status" value="1"/>
</dbReference>
<evidence type="ECO:0000256" key="9">
    <source>
        <dbReference type="ARBA" id="ARBA00032931"/>
    </source>
</evidence>
<evidence type="ECO:0000256" key="2">
    <source>
        <dbReference type="ARBA" id="ARBA00010280"/>
    </source>
</evidence>
<keyword evidence="6 12" id="KW-0547">Nucleotide-binding</keyword>
<organism evidence="15 16">
    <name type="scientific">Candidatus Nealsonbacteria bacterium CG09_land_8_20_14_0_10_42_14</name>
    <dbReference type="NCBI Taxonomy" id="1974707"/>
    <lineage>
        <taxon>Bacteria</taxon>
        <taxon>Candidatus Nealsoniibacteriota</taxon>
    </lineage>
</organism>
<dbReference type="AlphaFoldDB" id="A0A2H0WXG6"/>
<dbReference type="SUPFAM" id="SSF56042">
    <property type="entry name" value="PurM C-terminal domain-like"/>
    <property type="match status" value="1"/>
</dbReference>
<comment type="similarity">
    <text evidence="2 12">Belongs to the AIR synthase family.</text>
</comment>
<evidence type="ECO:0000259" key="13">
    <source>
        <dbReference type="Pfam" id="PF00586"/>
    </source>
</evidence>
<accession>A0A2H0WXG6</accession>
<dbReference type="SUPFAM" id="SSF55326">
    <property type="entry name" value="PurM N-terminal domain-like"/>
    <property type="match status" value="1"/>
</dbReference>
<dbReference type="InterPro" id="IPR004733">
    <property type="entry name" value="PurM_cligase"/>
</dbReference>
<evidence type="ECO:0000256" key="5">
    <source>
        <dbReference type="ARBA" id="ARBA00022598"/>
    </source>
</evidence>
<evidence type="ECO:0000256" key="4">
    <source>
        <dbReference type="ARBA" id="ARBA00020367"/>
    </source>
</evidence>
<dbReference type="HAMAP" id="MF_00741">
    <property type="entry name" value="AIRS"/>
    <property type="match status" value="1"/>
</dbReference>
<keyword evidence="12" id="KW-0963">Cytoplasm</keyword>
<dbReference type="InterPro" id="IPR036676">
    <property type="entry name" value="PurM-like_C_sf"/>
</dbReference>
<reference evidence="16" key="1">
    <citation type="submission" date="2017-09" db="EMBL/GenBank/DDBJ databases">
        <title>Depth-based differentiation of microbial function through sediment-hosted aquifers and enrichment of novel symbionts in the deep terrestrial subsurface.</title>
        <authorList>
            <person name="Probst A.J."/>
            <person name="Ladd B."/>
            <person name="Jarett J.K."/>
            <person name="Geller-Mcgrath D.E."/>
            <person name="Sieber C.M.K."/>
            <person name="Emerson J.B."/>
            <person name="Anantharaman K."/>
            <person name="Thomas B.C."/>
            <person name="Malmstrom R."/>
            <person name="Stieglmeier M."/>
            <person name="Klingl A."/>
            <person name="Woyke T."/>
            <person name="Ryan C.M."/>
            <person name="Banfield J.F."/>
        </authorList>
    </citation>
    <scope>NUCLEOTIDE SEQUENCE [LARGE SCALE GENOMIC DNA]</scope>
</reference>
<dbReference type="EC" id="6.3.3.1" evidence="3 12"/>
<sequence length="351" mass="38438">MSQKGENAYAEAGVDIEAGKKAVELIKPHIRSTYGSRVLSNIGSFAGLLDVSFLKQYQNPVLAMSCDGPGTKIILSEMTDNYQVGRCIVNHNVNDILCSGAHPIAFLNYLGSAKLEPEVIEKIVAEMAVACRELGIPIISGETAEMPSVYQAERHEAVGFIVGVTEKDRILDGSKIREGDALIGLPSNGLHTSGYSLARKAFFETAGCNANTYLRELGCTVGEELLKVHKCYLKSVERALAIGSKVHAMAHITGGGFYDNIGRLLEDGLCAEISGRWKIPSVFRLIQRIENLSSKDMRHFFNLGVGFVLIVPPEQTKYVRGNLWLAGETNNVLMGKIKKTRLKKKKVVFTY</sequence>
<dbReference type="PANTHER" id="PTHR10520">
    <property type="entry name" value="TRIFUNCTIONAL PURINE BIOSYNTHETIC PROTEIN ADENOSINE-3-RELATED"/>
    <property type="match status" value="1"/>
</dbReference>
<dbReference type="GO" id="GO:0004641">
    <property type="term" value="F:phosphoribosylformylglycinamidine cyclo-ligase activity"/>
    <property type="evidence" value="ECO:0007669"/>
    <property type="project" value="UniProtKB-UniRule"/>
</dbReference>
<feature type="domain" description="PurM-like C-terminal" evidence="14">
    <location>
        <begin position="177"/>
        <end position="316"/>
    </location>
</feature>
<keyword evidence="12" id="KW-0658">Purine biosynthesis</keyword>
<gene>
    <name evidence="12" type="primary">purM</name>
    <name evidence="15" type="ORF">COT59_01080</name>
</gene>
<dbReference type="InterPro" id="IPR016188">
    <property type="entry name" value="PurM-like_N"/>
</dbReference>
<dbReference type="NCBIfam" id="TIGR00878">
    <property type="entry name" value="purM"/>
    <property type="match status" value="1"/>
</dbReference>
<dbReference type="CDD" id="cd02196">
    <property type="entry name" value="PurM"/>
    <property type="match status" value="1"/>
</dbReference>
<proteinExistence type="inferred from homology"/>
<evidence type="ECO:0000313" key="15">
    <source>
        <dbReference type="EMBL" id="PIS17353.1"/>
    </source>
</evidence>
<name>A0A2H0WXG6_9BACT</name>
<evidence type="ECO:0000256" key="11">
    <source>
        <dbReference type="ARBA" id="ARBA00049057"/>
    </source>
</evidence>
<comment type="subcellular location">
    <subcellularLocation>
        <location evidence="12">Cytoplasm</location>
    </subcellularLocation>
</comment>
<dbReference type="GO" id="GO:0005829">
    <property type="term" value="C:cytosol"/>
    <property type="evidence" value="ECO:0007669"/>
    <property type="project" value="TreeGrafter"/>
</dbReference>
<dbReference type="InterPro" id="IPR036921">
    <property type="entry name" value="PurM-like_N_sf"/>
</dbReference>
<evidence type="ECO:0000256" key="6">
    <source>
        <dbReference type="ARBA" id="ARBA00022741"/>
    </source>
</evidence>
<evidence type="ECO:0000256" key="1">
    <source>
        <dbReference type="ARBA" id="ARBA00004686"/>
    </source>
</evidence>
<evidence type="ECO:0000256" key="10">
    <source>
        <dbReference type="ARBA" id="ARBA00033093"/>
    </source>
</evidence>
<dbReference type="GO" id="GO:0004637">
    <property type="term" value="F:phosphoribosylamine-glycine ligase activity"/>
    <property type="evidence" value="ECO:0007669"/>
    <property type="project" value="TreeGrafter"/>
</dbReference>